<dbReference type="InterPro" id="IPR036875">
    <property type="entry name" value="Znf_CCHC_sf"/>
</dbReference>
<gene>
    <name evidence="2" type="ORF">EJ08DRAFT_146401</name>
</gene>
<feature type="compositionally biased region" description="Basic residues" evidence="1">
    <location>
        <begin position="137"/>
        <end position="146"/>
    </location>
</feature>
<keyword evidence="3" id="KW-1185">Reference proteome</keyword>
<dbReference type="AlphaFoldDB" id="A0A9P4P1D9"/>
<name>A0A9P4P1D9_9PEZI</name>
<feature type="compositionally biased region" description="Basic and acidic residues" evidence="1">
    <location>
        <begin position="147"/>
        <end position="159"/>
    </location>
</feature>
<dbReference type="GO" id="GO:0008270">
    <property type="term" value="F:zinc ion binding"/>
    <property type="evidence" value="ECO:0007669"/>
    <property type="project" value="InterPro"/>
</dbReference>
<feature type="compositionally biased region" description="Basic and acidic residues" evidence="1">
    <location>
        <begin position="17"/>
        <end position="35"/>
    </location>
</feature>
<evidence type="ECO:0000313" key="3">
    <source>
        <dbReference type="Proteomes" id="UP000800235"/>
    </source>
</evidence>
<evidence type="ECO:0000313" key="2">
    <source>
        <dbReference type="EMBL" id="KAF2436434.1"/>
    </source>
</evidence>
<feature type="compositionally biased region" description="Basic and acidic residues" evidence="1">
    <location>
        <begin position="243"/>
        <end position="256"/>
    </location>
</feature>
<comment type="caution">
    <text evidence="2">The sequence shown here is derived from an EMBL/GenBank/DDBJ whole genome shotgun (WGS) entry which is preliminary data.</text>
</comment>
<dbReference type="SUPFAM" id="SSF57756">
    <property type="entry name" value="Retrovirus zinc finger-like domains"/>
    <property type="match status" value="1"/>
</dbReference>
<dbReference type="EMBL" id="MU007010">
    <property type="protein sequence ID" value="KAF2436434.1"/>
    <property type="molecule type" value="Genomic_DNA"/>
</dbReference>
<reference evidence="2" key="1">
    <citation type="journal article" date="2020" name="Stud. Mycol.">
        <title>101 Dothideomycetes genomes: a test case for predicting lifestyles and emergence of pathogens.</title>
        <authorList>
            <person name="Haridas S."/>
            <person name="Albert R."/>
            <person name="Binder M."/>
            <person name="Bloem J."/>
            <person name="Labutti K."/>
            <person name="Salamov A."/>
            <person name="Andreopoulos B."/>
            <person name="Baker S."/>
            <person name="Barry K."/>
            <person name="Bills G."/>
            <person name="Bluhm B."/>
            <person name="Cannon C."/>
            <person name="Castanera R."/>
            <person name="Culley D."/>
            <person name="Daum C."/>
            <person name="Ezra D."/>
            <person name="Gonzalez J."/>
            <person name="Henrissat B."/>
            <person name="Kuo A."/>
            <person name="Liang C."/>
            <person name="Lipzen A."/>
            <person name="Lutzoni F."/>
            <person name="Magnuson J."/>
            <person name="Mondo S."/>
            <person name="Nolan M."/>
            <person name="Ohm R."/>
            <person name="Pangilinan J."/>
            <person name="Park H.-J."/>
            <person name="Ramirez L."/>
            <person name="Alfaro M."/>
            <person name="Sun H."/>
            <person name="Tritt A."/>
            <person name="Yoshinaga Y."/>
            <person name="Zwiers L.-H."/>
            <person name="Turgeon B."/>
            <person name="Goodwin S."/>
            <person name="Spatafora J."/>
            <person name="Crous P."/>
            <person name="Grigoriev I."/>
        </authorList>
    </citation>
    <scope>NUCLEOTIDE SEQUENCE</scope>
    <source>
        <strain evidence="2">CBS 130266</strain>
    </source>
</reference>
<feature type="compositionally biased region" description="Acidic residues" evidence="1">
    <location>
        <begin position="69"/>
        <end position="84"/>
    </location>
</feature>
<sequence length="431" mass="48451">MALKALNTLTVKKKWEVERERKASREQQEMERENGGNKLENYFVPVGTKGKAKMEEWKPTDAVLRDGDPNDADNDADNDLDMDEGVSKLKATNNALDAEPIKDAVIDGKFARKRNQAMRALNKMDLSPDDSNSTAKQSRHTKRKAQRRAEKKLAREESKLANYFGDDAKRASGANGIPQQRVIAKRGRSLSMDNGDGAFESGITKRYREGTPAADASIPSLKNESSIVGEPVAQDSRSQLMQEDDRSGGSVMKDEDLPNYSGNGKRRKNSKQIKQPQPTHPNACPSCTSLSHFKKECPERSMKGNCRFCGKYNYPKSQCPLLNNRSIFAFASIFRFDYSLPRQILGFPAPHTYDGLTVYVRPVACEKDLLEVLMGFEAHVRDTFRILEGGTDWRVSWKVEFTDRLKAGEFVEKFGGVERWQRGHIVAGWAC</sequence>
<feature type="region of interest" description="Disordered" evidence="1">
    <location>
        <begin position="17"/>
        <end position="85"/>
    </location>
</feature>
<dbReference type="Proteomes" id="UP000800235">
    <property type="component" value="Unassembled WGS sequence"/>
</dbReference>
<accession>A0A9P4P1D9</accession>
<proteinExistence type="predicted"/>
<evidence type="ECO:0000256" key="1">
    <source>
        <dbReference type="SAM" id="MobiDB-lite"/>
    </source>
</evidence>
<feature type="region of interest" description="Disordered" evidence="1">
    <location>
        <begin position="116"/>
        <end position="285"/>
    </location>
</feature>
<dbReference type="GO" id="GO:0003676">
    <property type="term" value="F:nucleic acid binding"/>
    <property type="evidence" value="ECO:0007669"/>
    <property type="project" value="InterPro"/>
</dbReference>
<protein>
    <submittedName>
        <fullName evidence="2">Uncharacterized protein</fullName>
    </submittedName>
</protein>
<feature type="compositionally biased region" description="Basic and acidic residues" evidence="1">
    <location>
        <begin position="52"/>
        <end position="68"/>
    </location>
</feature>
<organism evidence="2 3">
    <name type="scientific">Tothia fuscella</name>
    <dbReference type="NCBI Taxonomy" id="1048955"/>
    <lineage>
        <taxon>Eukaryota</taxon>
        <taxon>Fungi</taxon>
        <taxon>Dikarya</taxon>
        <taxon>Ascomycota</taxon>
        <taxon>Pezizomycotina</taxon>
        <taxon>Dothideomycetes</taxon>
        <taxon>Pleosporomycetidae</taxon>
        <taxon>Venturiales</taxon>
        <taxon>Cylindrosympodiaceae</taxon>
        <taxon>Tothia</taxon>
    </lineage>
</organism>